<proteinExistence type="predicted"/>
<dbReference type="SUPFAM" id="SSF51905">
    <property type="entry name" value="FAD/NAD(P)-binding domain"/>
    <property type="match status" value="1"/>
</dbReference>
<protein>
    <recommendedName>
        <fullName evidence="2">FAD dependent oxidoreductase domain-containing protein</fullName>
    </recommendedName>
</protein>
<keyword evidence="1" id="KW-0560">Oxidoreductase</keyword>
<dbReference type="Gene3D" id="3.30.9.10">
    <property type="entry name" value="D-Amino Acid Oxidase, subunit A, domain 2"/>
    <property type="match status" value="1"/>
</dbReference>
<dbReference type="Gene3D" id="3.50.50.60">
    <property type="entry name" value="FAD/NAD(P)-binding domain"/>
    <property type="match status" value="1"/>
</dbReference>
<accession>A0A6J4V5W5</accession>
<dbReference type="GO" id="GO:0016491">
    <property type="term" value="F:oxidoreductase activity"/>
    <property type="evidence" value="ECO:0007669"/>
    <property type="project" value="UniProtKB-KW"/>
</dbReference>
<dbReference type="PANTHER" id="PTHR13847">
    <property type="entry name" value="SARCOSINE DEHYDROGENASE-RELATED"/>
    <property type="match status" value="1"/>
</dbReference>
<dbReference type="InterPro" id="IPR006076">
    <property type="entry name" value="FAD-dep_OxRdtase"/>
</dbReference>
<sequence length="427" mass="44333">MKPLPVREADVVVIGAGAFGCSTAYHLAAHGAGRVVLLDKGHPGEGSSARAAGLFKMVQADETLTRLSRRSAEIVAGFEATTGVELPVRRSGSILAARTAAHAELIRSELSQSRSWGVELEAVDGAAVKRLAPYLEPEGFEIALHVPGDIFVEEPATLVSAFLRAGAARGVAVEGRTPAIGLRSEHDRVTGVITTRGEIACRTVVDAAGAWAAFVGDQARVAVPVATVRHELAITEPIAGIAPDLPITRIIDASAYLRPARGGLMVGGFEPDPLAFAPPLDQAWTIADLPIDPAVPAQMAAGVEPNAPLLSDAPYCEVRGGLFTMTPDGRFLAGPVPELEGFWLNTGCNGSGFSFAAAIGEALAAWITTGAPPLDLSTLAPARFAGQRFGKRELIDLGVWQYANYYTPPELATATGAVVGASPLATA</sequence>
<dbReference type="GO" id="GO:0005737">
    <property type="term" value="C:cytoplasm"/>
    <property type="evidence" value="ECO:0007669"/>
    <property type="project" value="TreeGrafter"/>
</dbReference>
<evidence type="ECO:0000259" key="2">
    <source>
        <dbReference type="Pfam" id="PF01266"/>
    </source>
</evidence>
<reference evidence="3" key="1">
    <citation type="submission" date="2020-02" db="EMBL/GenBank/DDBJ databases">
        <authorList>
            <person name="Meier V. D."/>
        </authorList>
    </citation>
    <scope>NUCLEOTIDE SEQUENCE</scope>
    <source>
        <strain evidence="3">AVDCRST_MAG59</strain>
    </source>
</reference>
<dbReference type="PROSITE" id="PS51257">
    <property type="entry name" value="PROKAR_LIPOPROTEIN"/>
    <property type="match status" value="1"/>
</dbReference>
<organism evidence="3">
    <name type="scientific">uncultured Thermomicrobiales bacterium</name>
    <dbReference type="NCBI Taxonomy" id="1645740"/>
    <lineage>
        <taxon>Bacteria</taxon>
        <taxon>Pseudomonadati</taxon>
        <taxon>Thermomicrobiota</taxon>
        <taxon>Thermomicrobia</taxon>
        <taxon>Thermomicrobiales</taxon>
        <taxon>environmental samples</taxon>
    </lineage>
</organism>
<dbReference type="Pfam" id="PF01266">
    <property type="entry name" value="DAO"/>
    <property type="match status" value="1"/>
</dbReference>
<feature type="domain" description="FAD dependent oxidoreductase" evidence="2">
    <location>
        <begin position="10"/>
        <end position="366"/>
    </location>
</feature>
<name>A0A6J4V5W5_9BACT</name>
<dbReference type="AlphaFoldDB" id="A0A6J4V5W5"/>
<dbReference type="PANTHER" id="PTHR13847:SF287">
    <property type="entry name" value="FAD-DEPENDENT OXIDOREDUCTASE DOMAIN-CONTAINING PROTEIN 1"/>
    <property type="match status" value="1"/>
</dbReference>
<dbReference type="InterPro" id="IPR036188">
    <property type="entry name" value="FAD/NAD-bd_sf"/>
</dbReference>
<dbReference type="EMBL" id="CADCWF010000217">
    <property type="protein sequence ID" value="CAA9567239.1"/>
    <property type="molecule type" value="Genomic_DNA"/>
</dbReference>
<evidence type="ECO:0000256" key="1">
    <source>
        <dbReference type="ARBA" id="ARBA00023002"/>
    </source>
</evidence>
<evidence type="ECO:0000313" key="3">
    <source>
        <dbReference type="EMBL" id="CAA9567239.1"/>
    </source>
</evidence>
<dbReference type="SUPFAM" id="SSF54373">
    <property type="entry name" value="FAD-linked reductases, C-terminal domain"/>
    <property type="match status" value="1"/>
</dbReference>
<gene>
    <name evidence="3" type="ORF">AVDCRST_MAG59-3140</name>
</gene>